<sequence length="156" mass="17611">MDLLVLYTILASFICGYSGYSFVRGVLDLSRNQDGEEESKNFRIDLTKIKRWKKSRKTESKSSKRSKAQRKRSKNSSDSSKSKESSKSTRKIKLGRSARKIAMCTCPYLYFCGRCCGLLTDEDEPRKSERGKSGLLRQCCCCCCADSSETADDCSD</sequence>
<organism evidence="2 3">
    <name type="scientific">Diaphorina citri</name>
    <name type="common">Asian citrus psyllid</name>
    <dbReference type="NCBI Taxonomy" id="121845"/>
    <lineage>
        <taxon>Eukaryota</taxon>
        <taxon>Metazoa</taxon>
        <taxon>Ecdysozoa</taxon>
        <taxon>Arthropoda</taxon>
        <taxon>Hexapoda</taxon>
        <taxon>Insecta</taxon>
        <taxon>Pterygota</taxon>
        <taxon>Neoptera</taxon>
        <taxon>Paraneoptera</taxon>
        <taxon>Hemiptera</taxon>
        <taxon>Sternorrhyncha</taxon>
        <taxon>Psylloidea</taxon>
        <taxon>Psyllidae</taxon>
        <taxon>Diaphorininae</taxon>
        <taxon>Diaphorina</taxon>
    </lineage>
</organism>
<dbReference type="GeneID" id="113468619"/>
<dbReference type="RefSeq" id="XP_026681496.1">
    <property type="nucleotide sequence ID" value="XM_026825695.1"/>
</dbReference>
<feature type="region of interest" description="Disordered" evidence="1">
    <location>
        <begin position="52"/>
        <end position="93"/>
    </location>
</feature>
<dbReference type="PaxDb" id="121845-A0A3Q0IZ22"/>
<evidence type="ECO:0000313" key="2">
    <source>
        <dbReference type="Proteomes" id="UP000079169"/>
    </source>
</evidence>
<keyword evidence="2" id="KW-1185">Reference proteome</keyword>
<accession>A0A3Q0IZ22</accession>
<dbReference type="KEGG" id="dci:113468619"/>
<name>A0A3Q0IZ22_DIACI</name>
<proteinExistence type="predicted"/>
<evidence type="ECO:0000313" key="3">
    <source>
        <dbReference type="RefSeq" id="XP_026681496.1"/>
    </source>
</evidence>
<gene>
    <name evidence="3" type="primary">LOC113468619</name>
</gene>
<evidence type="ECO:0000256" key="1">
    <source>
        <dbReference type="SAM" id="MobiDB-lite"/>
    </source>
</evidence>
<feature type="compositionally biased region" description="Basic residues" evidence="1">
    <location>
        <begin position="63"/>
        <end position="74"/>
    </location>
</feature>
<dbReference type="AlphaFoldDB" id="A0A3Q0IZ22"/>
<reference evidence="3" key="1">
    <citation type="submission" date="2025-08" db="UniProtKB">
        <authorList>
            <consortium name="RefSeq"/>
        </authorList>
    </citation>
    <scope>IDENTIFICATION</scope>
</reference>
<protein>
    <submittedName>
        <fullName evidence="3">Uncharacterized protein LOC113468619</fullName>
    </submittedName>
</protein>
<dbReference type="Proteomes" id="UP000079169">
    <property type="component" value="Unplaced"/>
</dbReference>